<keyword evidence="2" id="KW-0472">Membrane</keyword>
<dbReference type="PANTHER" id="PTHR30441">
    <property type="entry name" value="DUF748 DOMAIN-CONTAINING PROTEIN"/>
    <property type="match status" value="1"/>
</dbReference>
<accession>F0SHH2</accession>
<gene>
    <name evidence="3" type="ordered locus">Plabr_0786</name>
</gene>
<feature type="compositionally biased region" description="Basic and acidic residues" evidence="1">
    <location>
        <begin position="529"/>
        <end position="545"/>
    </location>
</feature>
<dbReference type="GO" id="GO:0005886">
    <property type="term" value="C:plasma membrane"/>
    <property type="evidence" value="ECO:0007669"/>
    <property type="project" value="TreeGrafter"/>
</dbReference>
<dbReference type="Proteomes" id="UP000006860">
    <property type="component" value="Chromosome"/>
</dbReference>
<keyword evidence="4" id="KW-1185">Reference proteome</keyword>
<feature type="region of interest" description="Disordered" evidence="1">
    <location>
        <begin position="46"/>
        <end position="65"/>
    </location>
</feature>
<feature type="region of interest" description="Disordered" evidence="1">
    <location>
        <begin position="405"/>
        <end position="426"/>
    </location>
</feature>
<proteinExistence type="predicted"/>
<evidence type="ECO:0000313" key="3">
    <source>
        <dbReference type="EMBL" id="ADY58410.1"/>
    </source>
</evidence>
<dbReference type="HOGENOM" id="CLU_334304_0_0_0"/>
<feature type="region of interest" description="Disordered" evidence="1">
    <location>
        <begin position="518"/>
        <end position="548"/>
    </location>
</feature>
<dbReference type="eggNOG" id="COG3164">
    <property type="taxonomic scope" value="Bacteria"/>
</dbReference>
<sequence length="854" mass="94061">MNAFGKKAGSGQSLIPSRAGRLLLILRLLPEECRWPLSVLSRPAGGDSLTQPTMEQVDTTTDSQVQAKPKKKRAWRRWVFAGLFIAFLGVLAVLPQLLSTAAMRQQIASSLMQDFDGTVEIGGADLAWWKPAELSEMTMTDGQGETMATIQSAKVSTPLWRMFWPGSVPVELKVERPRIVYEIDRYGRTNWAKVFGGLEAGQKSFRWPEFQHSGQPVHIRVSDGQVIVKDRVSGRTIEARNLDALLKKSPRFVEGELTGQTRLTSEEEGSRPAGNISADFQLAMAGNKVAGGDVSGEISKTPLELIQPWLKQAMPHLHLSAGNADGKFESKWTGNLRTGLKLAVEGTLSADDVSAQSTKWNQQLTGTALTGKFSIDNTLPNSPGKFDIRWTLDEAELSDYRIEEEPQDNAPVPQTQQQPAPQPSPFATVALGDVVFETRGQLDMLQQRISLETARISSDVLTVDTEGTVDNFTVGPAVLDVKGRSQGDVLPVVYHFRPDLLGTLNGKRLTPEEFAIRGPLPKSTQTTAKAERPAEDKIDPVREDAPNPFDEGILEIARGATEENETSPTATPEEPFSAVAQWTWDSFEAYGVQSQSGGLWTRFEDQHLRVVPVDVKIGKNGQYLAKLDFDFSGDETMLYVEEGYVLRDVAFSEEMARSWLKYVAPVFAEATDLEGEFSLKINEAEMVWATKQFDELEGVLEIRESRLGPGPMVQQATAPLKGLMRFANRQEGELLADGAKWVTLPRQSVPFKKAHGRVYHHELTFQTGKVSVVSAGSVGDDQTLDIAVTVPFDFIPSNRPIGQLFQDPIRILVTGTLSDPKIDASQIANVGKQIGINAVDGLLQGIFDRRRRGR</sequence>
<keyword evidence="2" id="KW-0812">Transmembrane</keyword>
<name>F0SHH2_RUBBR</name>
<evidence type="ECO:0000256" key="1">
    <source>
        <dbReference type="SAM" id="MobiDB-lite"/>
    </source>
</evidence>
<organism evidence="3 4">
    <name type="scientific">Rubinisphaera brasiliensis (strain ATCC 49424 / DSM 5305 / JCM 21570 / IAM 15109 / NBRC 103401 / IFAM 1448)</name>
    <name type="common">Planctomyces brasiliensis</name>
    <dbReference type="NCBI Taxonomy" id="756272"/>
    <lineage>
        <taxon>Bacteria</taxon>
        <taxon>Pseudomonadati</taxon>
        <taxon>Planctomycetota</taxon>
        <taxon>Planctomycetia</taxon>
        <taxon>Planctomycetales</taxon>
        <taxon>Planctomycetaceae</taxon>
        <taxon>Rubinisphaera</taxon>
    </lineage>
</organism>
<dbReference type="KEGG" id="pbs:Plabr_0786"/>
<feature type="compositionally biased region" description="Polar residues" evidence="1">
    <location>
        <begin position="48"/>
        <end position="65"/>
    </location>
</feature>
<evidence type="ECO:0008006" key="5">
    <source>
        <dbReference type="Google" id="ProtNLM"/>
    </source>
</evidence>
<feature type="transmembrane region" description="Helical" evidence="2">
    <location>
        <begin position="78"/>
        <end position="98"/>
    </location>
</feature>
<reference evidence="4" key="1">
    <citation type="submission" date="2011-02" db="EMBL/GenBank/DDBJ databases">
        <title>The complete genome of Planctomyces brasiliensis DSM 5305.</title>
        <authorList>
            <person name="Lucas S."/>
            <person name="Copeland A."/>
            <person name="Lapidus A."/>
            <person name="Bruce D."/>
            <person name="Goodwin L."/>
            <person name="Pitluck S."/>
            <person name="Kyrpides N."/>
            <person name="Mavromatis K."/>
            <person name="Pagani I."/>
            <person name="Ivanova N."/>
            <person name="Ovchinnikova G."/>
            <person name="Lu M."/>
            <person name="Detter J.C."/>
            <person name="Han C."/>
            <person name="Land M."/>
            <person name="Hauser L."/>
            <person name="Markowitz V."/>
            <person name="Cheng J.-F."/>
            <person name="Hugenholtz P."/>
            <person name="Woyke T."/>
            <person name="Wu D."/>
            <person name="Tindall B."/>
            <person name="Pomrenke H.G."/>
            <person name="Brambilla E."/>
            <person name="Klenk H.-P."/>
            <person name="Eisen J.A."/>
        </authorList>
    </citation>
    <scope>NUCLEOTIDE SEQUENCE [LARGE SCALE GENOMIC DNA]</scope>
    <source>
        <strain evidence="4">ATCC 49424 / DSM 5305 / JCM 21570 / NBRC 103401 / IFAM 1448</strain>
    </source>
</reference>
<evidence type="ECO:0000256" key="2">
    <source>
        <dbReference type="SAM" id="Phobius"/>
    </source>
</evidence>
<dbReference type="InterPro" id="IPR052894">
    <property type="entry name" value="AsmA-related"/>
</dbReference>
<dbReference type="EMBL" id="CP002546">
    <property type="protein sequence ID" value="ADY58410.1"/>
    <property type="molecule type" value="Genomic_DNA"/>
</dbReference>
<evidence type="ECO:0000313" key="4">
    <source>
        <dbReference type="Proteomes" id="UP000006860"/>
    </source>
</evidence>
<dbReference type="AlphaFoldDB" id="F0SHH2"/>
<dbReference type="GO" id="GO:0090313">
    <property type="term" value="P:regulation of protein targeting to membrane"/>
    <property type="evidence" value="ECO:0007669"/>
    <property type="project" value="TreeGrafter"/>
</dbReference>
<protein>
    <recommendedName>
        <fullName evidence="5">AsmA-like C-terminal domain-containing protein</fullName>
    </recommendedName>
</protein>
<dbReference type="PANTHER" id="PTHR30441:SF8">
    <property type="entry name" value="DUF748 DOMAIN-CONTAINING PROTEIN"/>
    <property type="match status" value="1"/>
</dbReference>
<dbReference type="STRING" id="756272.Plabr_0786"/>
<keyword evidence="2" id="KW-1133">Transmembrane helix</keyword>